<dbReference type="Proteomes" id="UP000732380">
    <property type="component" value="Unassembled WGS sequence"/>
</dbReference>
<feature type="chain" id="PRO_5040144261" description="WSC domain-containing protein" evidence="3">
    <location>
        <begin position="22"/>
        <end position="1343"/>
    </location>
</feature>
<gene>
    <name evidence="5" type="ORF">E4U13_002482</name>
</gene>
<feature type="domain" description="WSC" evidence="4">
    <location>
        <begin position="646"/>
        <end position="738"/>
    </location>
</feature>
<evidence type="ECO:0000256" key="3">
    <source>
        <dbReference type="SAM" id="SignalP"/>
    </source>
</evidence>
<dbReference type="PROSITE" id="PS51212">
    <property type="entry name" value="WSC"/>
    <property type="match status" value="6"/>
</dbReference>
<reference evidence="5 6" key="1">
    <citation type="journal article" date="2020" name="bioRxiv">
        <title>Whole genome comparisons of ergot fungi reveals the divergence and evolution of species within the genus Claviceps are the result of varying mechanisms driving genome evolution and host range expansion.</title>
        <authorList>
            <person name="Wyka S.A."/>
            <person name="Mondo S.J."/>
            <person name="Liu M."/>
            <person name="Dettman J."/>
            <person name="Nalam V."/>
            <person name="Broders K.D."/>
        </authorList>
    </citation>
    <scope>NUCLEOTIDE SEQUENCE [LARGE SCALE GENOMIC DNA]</scope>
    <source>
        <strain evidence="5 6">LM576</strain>
    </source>
</reference>
<protein>
    <recommendedName>
        <fullName evidence="4">WSC domain-containing protein</fullName>
    </recommendedName>
</protein>
<dbReference type="PANTHER" id="PTHR45964">
    <property type="entry name" value="WSCD FAMILY MEMBER CG9164"/>
    <property type="match status" value="1"/>
</dbReference>
<evidence type="ECO:0000313" key="5">
    <source>
        <dbReference type="EMBL" id="KAG6115742.1"/>
    </source>
</evidence>
<feature type="domain" description="WSC" evidence="4">
    <location>
        <begin position="750"/>
        <end position="845"/>
    </location>
</feature>
<sequence length="1343" mass="142248">MAFSRSVLVAVAMAVLPLAHAWNTELPPCTESFKPFGYSGCFQEGKGGNALIFRSSLEPGNMTIERCTAECKGNGFRYAGLEYYGVCYCGTTIDGVQLDDSKCSLPCSGDKTQKCGGDTTLSIWQDTTFPSSENVSVDAYKSLGCYTDDSSKGRALNYPMDLGGIVCTPKSCLAACKRKDFPFAGIEYGTECYCGVNLASDAAKVDISQCNSQCLDGSITDCGGNSRLSLWVAKDLLALEPCAQQSGASTTLSLTAPTKALYASTATSIDTTTPASSTTTSVESTISTTSIESITSTTSIESTTTTSTESTTTTAQLPACTESFKPFVYSGCFQDGKSGNALIFRSSLDAGSMTVERCTAECKGNGYRYAGLEYYGVCYCGTTIDGLQLDDSKCSLPCSGDKTQKCGGDSTLSIWQDTTVPNEENVSVDAYKSLGCYTDDSSKGRALNYPMDLGGIVCTPKSCLAACKKKNFPYAGIEYGSECYCGVNLATDSAKVDISQCNSDCLDGSNTKCGGKSRLTLWLAKELLDRAPCGQQPGTSATLSMTATTEPLYASTLVSIDTTTQASSTSTELIDTTTTSIESTTTTPIESTTASMESTTSTSIESTTSTSIESTTTTSTEITTTMSTESTTTTAQLPACTESFKPFVYSGCFQDGKSGNALIFRSSLDAGSMTVERCTAECKGNGYRYAGLEYYGVCYCGTTIDGVQLDDSKCSLPCSGDKTQKCGGDSTLSIWQDTTVPNEENVSVDAYKSLGCYTDDSSKGRALNYPMDLGGIVCTPKSCLAACKKKNFPYAGIEYGSECYCGVNITNGSAKVDISQCDSECLDGSNTKCGGKSRLTLWLAKELLDRAPCGQQPGTSATLSMTATTEPLYASTLVSIDTTTQASSTSTELIDTTTSIESTTTTPTESTTTSIDSTTSTSIESTTTTPIESTTTSVDSTTSTSIESTSSTSIESTTSTSIDSTTSIPLEFSTAPTFITSRRPTPTFDCDETTTKTASLCTATVTVPPRCEWQAGNWCAPSLPSWQDKFGCIVAKRTCDKQVSSCFRYAGWPGSLECFKFKQWCQYLNYHCETECPGYGCNKSNCWTKAHGGIAKPPAYPPTTTTSAYPCDRTPKPVPPPPAVICPPEPVNLCVQPANVKYGYGLNKPVGGVPLPIVGCNDRAEEFQQKPYKYYGEPDSRQYHGFSWREWPNVCVSACKEQYDACLATYSKGCQTVGSKNYNKRSEDSGDEAVKKFFWGGGGGGWGGSWGGGWGGWGGGWGGGAWGGGAWGGGSAGSQTCAVAGYGFAGTWLGTGSDSPQCWGRGGNKPDWARARCEAQYRDCVAVNQWKNFGGMCSRYDGC</sequence>
<evidence type="ECO:0000313" key="6">
    <source>
        <dbReference type="Proteomes" id="UP000732380"/>
    </source>
</evidence>
<keyword evidence="3" id="KW-0732">Signal</keyword>
<dbReference type="EMBL" id="SRQM01000208">
    <property type="protein sequence ID" value="KAG6115742.1"/>
    <property type="molecule type" value="Genomic_DNA"/>
</dbReference>
<evidence type="ECO:0000256" key="1">
    <source>
        <dbReference type="ARBA" id="ARBA00022737"/>
    </source>
</evidence>
<keyword evidence="1" id="KW-0677">Repeat</keyword>
<feature type="domain" description="WSC" evidence="4">
    <location>
        <begin position="139"/>
        <end position="234"/>
    </location>
</feature>
<feature type="domain" description="WSC" evidence="4">
    <location>
        <begin position="35"/>
        <end position="127"/>
    </location>
</feature>
<name>A0A9P7Q007_9HYPO</name>
<feature type="domain" description="WSC" evidence="4">
    <location>
        <begin position="430"/>
        <end position="525"/>
    </location>
</feature>
<feature type="compositionally biased region" description="Low complexity" evidence="2">
    <location>
        <begin position="887"/>
        <end position="965"/>
    </location>
</feature>
<proteinExistence type="predicted"/>
<dbReference type="PANTHER" id="PTHR45964:SF5">
    <property type="entry name" value="WSCD FAMILY MEMBER CG9164"/>
    <property type="match status" value="1"/>
</dbReference>
<keyword evidence="6" id="KW-1185">Reference proteome</keyword>
<feature type="region of interest" description="Disordered" evidence="2">
    <location>
        <begin position="578"/>
        <end position="628"/>
    </location>
</feature>
<dbReference type="InterPro" id="IPR002889">
    <property type="entry name" value="WSC_carb-bd"/>
</dbReference>
<feature type="signal peptide" evidence="3">
    <location>
        <begin position="1"/>
        <end position="21"/>
    </location>
</feature>
<dbReference type="InterPro" id="IPR051589">
    <property type="entry name" value="Sialate-O-sulfotransferase"/>
</dbReference>
<feature type="domain" description="WSC" evidence="4">
    <location>
        <begin position="326"/>
        <end position="418"/>
    </location>
</feature>
<evidence type="ECO:0000259" key="4">
    <source>
        <dbReference type="PROSITE" id="PS51212"/>
    </source>
</evidence>
<dbReference type="Pfam" id="PF01822">
    <property type="entry name" value="WSC"/>
    <property type="match status" value="6"/>
</dbReference>
<comment type="caution">
    <text evidence="5">The sequence shown here is derived from an EMBL/GenBank/DDBJ whole genome shotgun (WGS) entry which is preliminary data.</text>
</comment>
<feature type="region of interest" description="Disordered" evidence="2">
    <location>
        <begin position="885"/>
        <end position="965"/>
    </location>
</feature>
<organism evidence="5 6">
    <name type="scientific">Claviceps humidiphila</name>
    <dbReference type="NCBI Taxonomy" id="1294629"/>
    <lineage>
        <taxon>Eukaryota</taxon>
        <taxon>Fungi</taxon>
        <taxon>Dikarya</taxon>
        <taxon>Ascomycota</taxon>
        <taxon>Pezizomycotina</taxon>
        <taxon>Sordariomycetes</taxon>
        <taxon>Hypocreomycetidae</taxon>
        <taxon>Hypocreales</taxon>
        <taxon>Clavicipitaceae</taxon>
        <taxon>Claviceps</taxon>
    </lineage>
</organism>
<evidence type="ECO:0000256" key="2">
    <source>
        <dbReference type="SAM" id="MobiDB-lite"/>
    </source>
</evidence>
<dbReference type="SMART" id="SM00321">
    <property type="entry name" value="WSC"/>
    <property type="match status" value="6"/>
</dbReference>
<accession>A0A9P7Q007</accession>